<reference evidence="1" key="1">
    <citation type="journal article" date="2014" name="Front. Microbiol.">
        <title>High frequency of phylogenetically diverse reductive dehalogenase-homologous genes in deep subseafloor sedimentary metagenomes.</title>
        <authorList>
            <person name="Kawai M."/>
            <person name="Futagami T."/>
            <person name="Toyoda A."/>
            <person name="Takaki Y."/>
            <person name="Nishi S."/>
            <person name="Hori S."/>
            <person name="Arai W."/>
            <person name="Tsubouchi T."/>
            <person name="Morono Y."/>
            <person name="Uchiyama I."/>
            <person name="Ito T."/>
            <person name="Fujiyama A."/>
            <person name="Inagaki F."/>
            <person name="Takami H."/>
        </authorList>
    </citation>
    <scope>NUCLEOTIDE SEQUENCE</scope>
    <source>
        <strain evidence="1">Expedition CK06-06</strain>
    </source>
</reference>
<evidence type="ECO:0008006" key="2">
    <source>
        <dbReference type="Google" id="ProtNLM"/>
    </source>
</evidence>
<accession>X1D9V0</accession>
<sequence length="44" mass="4955">MLTILHFADAHIDMANYGRHDPQTGLPMRVIDFLKSLDTIVDTA</sequence>
<name>X1D9V0_9ZZZZ</name>
<feature type="non-terminal residue" evidence="1">
    <location>
        <position position="44"/>
    </location>
</feature>
<gene>
    <name evidence="1" type="ORF">S01H4_50658</name>
</gene>
<protein>
    <recommendedName>
        <fullName evidence="2">Calcineurin-like phosphoesterase domain-containing protein</fullName>
    </recommendedName>
</protein>
<organism evidence="1">
    <name type="scientific">marine sediment metagenome</name>
    <dbReference type="NCBI Taxonomy" id="412755"/>
    <lineage>
        <taxon>unclassified sequences</taxon>
        <taxon>metagenomes</taxon>
        <taxon>ecological metagenomes</taxon>
    </lineage>
</organism>
<dbReference type="AlphaFoldDB" id="X1D9V0"/>
<evidence type="ECO:0000313" key="1">
    <source>
        <dbReference type="EMBL" id="GAG93206.1"/>
    </source>
</evidence>
<proteinExistence type="predicted"/>
<comment type="caution">
    <text evidence="1">The sequence shown here is derived from an EMBL/GenBank/DDBJ whole genome shotgun (WGS) entry which is preliminary data.</text>
</comment>
<dbReference type="EMBL" id="BART01028782">
    <property type="protein sequence ID" value="GAG93206.1"/>
    <property type="molecule type" value="Genomic_DNA"/>
</dbReference>